<feature type="region of interest" description="Disordered" evidence="1">
    <location>
        <begin position="219"/>
        <end position="244"/>
    </location>
</feature>
<proteinExistence type="predicted"/>
<dbReference type="InterPro" id="IPR052270">
    <property type="entry name" value="CACF_protein"/>
</dbReference>
<feature type="region of interest" description="Disordered" evidence="1">
    <location>
        <begin position="138"/>
        <end position="179"/>
    </location>
</feature>
<name>A0ABR4PCL5_9HELO</name>
<dbReference type="PANTHER" id="PTHR22028">
    <property type="entry name" value="SFI1 SPINDLE BODY DOMAIN-CONTAINING PROTEIN-RELATED"/>
    <property type="match status" value="1"/>
</dbReference>
<evidence type="ECO:0000256" key="1">
    <source>
        <dbReference type="SAM" id="MobiDB-lite"/>
    </source>
</evidence>
<sequence length="1050" mass="122219">MPPSSSTAQSSRDAVKDTIRAPGIYYTNEDVEILHSIVNAAEELLPTLPERERLPTGALFAAYDELLPKYGVDADHDSRYARLLFKVGGLRGSGTLFEKFREVLARMNIFLEFGDPRPAYSDDPGVVSSPKRKAISLEGSTGVPFDSSPKYHARRNSETSAWDSINPVSATPSKRRASFSSIGNTNAATVGSELHSPSQFSAVPRIIRTQNTEDVRRTVGNWLESDRNQSPKRSRSISRDGQMRQRLAPWIHRDQGTATSYSNVASDDYHGASEDTVPTSGPEQASISKVYDNLPADPNFYRDGNPMLDVKASLIRNRRLGIRVQQLLQEWKDKAVQQRENNFHLTSVATYRDKKILLGTALDGWRRRLRIQRQLAETERFFTHLEQRAGRARDLFLQHKSFTHWEQSAIDEIERTSLARRHIVRTRIFNAWRDITAVNQLKVRKYVLKRFFSQWKRQCAAIAARDTEAIQRYESKLVERIYWDWFFKFCDNNATLWHGQRTKRRLLAVWSTATMTTGDNQVIAEEQKNLRVLRNTWQAWRARTNDCAKHNQEAELHHRTTRRRVLFAKWRNERRVIPAKVAISNEVDSRLLREKFRLWVLRTRQERQAAEIDRFKILREAWMNWRHKLRFQVVQAHVDNRVILQVLYKWVLAERLSLIRRVADERLVERSTRALIQGWRAVRERRWNQEDMAEAFAARKTQTLVLRCWQERTRTRQALEITALEFRSPRVLHGPISQWNQQSQHLIRLNKWATDARFYFLASGSLRIWKASTEATKRARRKQAYVQVRRAKKINIANRFFQDWRQKAQQAQELNSQAEEVAKNRTVILGMNVFDRWRARAEELAELDAMQRESVLRKFFSIWRDRSTAFDDMQTEAANHFKERQEDRALKKWSLRVYHVKAQSKYALEVIQEKNARKHFRRIFAYWQQRTVQKRPMRLGDTARAEAWSDFGDELDIEAWPNGLEENVASTPIPGYLSTPSKRTGRVIAAAVRFSSTTPRAPLSTPFERQLRAQYSGGAVPSTRRRAGRSNLSIGAGFADIAETSHDGQS</sequence>
<dbReference type="PANTHER" id="PTHR22028:SF9">
    <property type="entry name" value="SFI1 SPINDLE BODY DOMAIN-CONTAINING PROTEIN"/>
    <property type="match status" value="1"/>
</dbReference>
<dbReference type="InterPro" id="IPR013665">
    <property type="entry name" value="Sfi1_dom"/>
</dbReference>
<gene>
    <name evidence="3" type="ORF">PVAG01_07497</name>
</gene>
<feature type="domain" description="Sfi1 spindle body" evidence="2">
    <location>
        <begin position="370"/>
        <end position="931"/>
    </location>
</feature>
<feature type="region of interest" description="Disordered" evidence="1">
    <location>
        <begin position="261"/>
        <end position="285"/>
    </location>
</feature>
<protein>
    <recommendedName>
        <fullName evidence="2">Sfi1 spindle body domain-containing protein</fullName>
    </recommendedName>
</protein>
<dbReference type="Proteomes" id="UP001629113">
    <property type="component" value="Unassembled WGS sequence"/>
</dbReference>
<reference evidence="3 4" key="1">
    <citation type="submission" date="2024-06" db="EMBL/GenBank/DDBJ databases">
        <title>Complete genome of Phlyctema vagabunda strain 19-DSS-EL-015.</title>
        <authorList>
            <person name="Fiorenzani C."/>
        </authorList>
    </citation>
    <scope>NUCLEOTIDE SEQUENCE [LARGE SCALE GENOMIC DNA]</scope>
    <source>
        <strain evidence="3 4">19-DSS-EL-015</strain>
    </source>
</reference>
<organism evidence="3 4">
    <name type="scientific">Phlyctema vagabunda</name>
    <dbReference type="NCBI Taxonomy" id="108571"/>
    <lineage>
        <taxon>Eukaryota</taxon>
        <taxon>Fungi</taxon>
        <taxon>Dikarya</taxon>
        <taxon>Ascomycota</taxon>
        <taxon>Pezizomycotina</taxon>
        <taxon>Leotiomycetes</taxon>
        <taxon>Helotiales</taxon>
        <taxon>Dermateaceae</taxon>
        <taxon>Phlyctema</taxon>
    </lineage>
</organism>
<evidence type="ECO:0000313" key="3">
    <source>
        <dbReference type="EMBL" id="KAL3421052.1"/>
    </source>
</evidence>
<evidence type="ECO:0000313" key="4">
    <source>
        <dbReference type="Proteomes" id="UP001629113"/>
    </source>
</evidence>
<accession>A0ABR4PCL5</accession>
<feature type="compositionally biased region" description="Polar residues" evidence="1">
    <location>
        <begin position="158"/>
        <end position="179"/>
    </location>
</feature>
<feature type="compositionally biased region" description="Polar residues" evidence="1">
    <location>
        <begin position="276"/>
        <end position="285"/>
    </location>
</feature>
<comment type="caution">
    <text evidence="3">The sequence shown here is derived from an EMBL/GenBank/DDBJ whole genome shotgun (WGS) entry which is preliminary data.</text>
</comment>
<keyword evidence="4" id="KW-1185">Reference proteome</keyword>
<evidence type="ECO:0000259" key="2">
    <source>
        <dbReference type="Pfam" id="PF08457"/>
    </source>
</evidence>
<dbReference type="Pfam" id="PF08457">
    <property type="entry name" value="Sfi1"/>
    <property type="match status" value="1"/>
</dbReference>
<dbReference type="EMBL" id="JBFCZG010000006">
    <property type="protein sequence ID" value="KAL3421052.1"/>
    <property type="molecule type" value="Genomic_DNA"/>
</dbReference>